<evidence type="ECO:0000313" key="2">
    <source>
        <dbReference type="Proteomes" id="UP000826656"/>
    </source>
</evidence>
<dbReference type="EMBL" id="JAIVGD010000026">
    <property type="protein sequence ID" value="KAH0740090.1"/>
    <property type="molecule type" value="Genomic_DNA"/>
</dbReference>
<reference evidence="1 2" key="1">
    <citation type="journal article" date="2021" name="bioRxiv">
        <title>Chromosome-scale and haplotype-resolved genome assembly of a tetraploid potato cultivar.</title>
        <authorList>
            <person name="Sun H."/>
            <person name="Jiao W.-B."/>
            <person name="Krause K."/>
            <person name="Campoy J.A."/>
            <person name="Goel M."/>
            <person name="Folz-Donahue K."/>
            <person name="Kukat C."/>
            <person name="Huettel B."/>
            <person name="Schneeberger K."/>
        </authorList>
    </citation>
    <scope>NUCLEOTIDE SEQUENCE [LARGE SCALE GENOMIC DNA]</scope>
    <source>
        <strain evidence="1">SolTubOtavaFocal</strain>
        <tissue evidence="1">Leaves</tissue>
    </source>
</reference>
<dbReference type="Proteomes" id="UP000826656">
    <property type="component" value="Unassembled WGS sequence"/>
</dbReference>
<gene>
    <name evidence="1" type="ORF">KY290_033133</name>
</gene>
<protein>
    <submittedName>
        <fullName evidence="1">Uncharacterized protein</fullName>
    </submittedName>
</protein>
<evidence type="ECO:0000313" key="1">
    <source>
        <dbReference type="EMBL" id="KAH0740090.1"/>
    </source>
</evidence>
<comment type="caution">
    <text evidence="1">The sequence shown here is derived from an EMBL/GenBank/DDBJ whole genome shotgun (WGS) entry which is preliminary data.</text>
</comment>
<sequence length="65" mass="7897">MLKGRVTLHIHRWLLSWKLVKHYQESVVIDLMTRKKMEEENIMGGRHFLHIFCEFVLCMRGNSRN</sequence>
<name>A0ABQ7U324_SOLTU</name>
<proteinExistence type="predicted"/>
<keyword evidence="2" id="KW-1185">Reference proteome</keyword>
<accession>A0ABQ7U324</accession>
<organism evidence="1 2">
    <name type="scientific">Solanum tuberosum</name>
    <name type="common">Potato</name>
    <dbReference type="NCBI Taxonomy" id="4113"/>
    <lineage>
        <taxon>Eukaryota</taxon>
        <taxon>Viridiplantae</taxon>
        <taxon>Streptophyta</taxon>
        <taxon>Embryophyta</taxon>
        <taxon>Tracheophyta</taxon>
        <taxon>Spermatophyta</taxon>
        <taxon>Magnoliopsida</taxon>
        <taxon>eudicotyledons</taxon>
        <taxon>Gunneridae</taxon>
        <taxon>Pentapetalae</taxon>
        <taxon>asterids</taxon>
        <taxon>lamiids</taxon>
        <taxon>Solanales</taxon>
        <taxon>Solanaceae</taxon>
        <taxon>Solanoideae</taxon>
        <taxon>Solaneae</taxon>
        <taxon>Solanum</taxon>
    </lineage>
</organism>